<evidence type="ECO:0000256" key="1">
    <source>
        <dbReference type="ARBA" id="ARBA00004613"/>
    </source>
</evidence>
<dbReference type="PROSITE" id="PS51162">
    <property type="entry name" value="THYROGLOBULIN_1_2"/>
    <property type="match status" value="2"/>
</dbReference>
<name>A0A3B5MHJ0_9TELE</name>
<keyword evidence="3" id="KW-0677">Repeat</keyword>
<dbReference type="STRING" id="32473.ENSXCOP00000023222"/>
<feature type="region of interest" description="Disordered" evidence="6">
    <location>
        <begin position="155"/>
        <end position="191"/>
    </location>
</feature>
<dbReference type="Ensembl" id="ENSXCOT00000023500.1">
    <property type="protein sequence ID" value="ENSXCOP00000023222.1"/>
    <property type="gene ID" value="ENSXCOG00000017348.1"/>
</dbReference>
<evidence type="ECO:0000256" key="2">
    <source>
        <dbReference type="ARBA" id="ARBA00022525"/>
    </source>
</evidence>
<dbReference type="Proteomes" id="UP000261380">
    <property type="component" value="Unplaced"/>
</dbReference>
<evidence type="ECO:0000313" key="9">
    <source>
        <dbReference type="Proteomes" id="UP000261380"/>
    </source>
</evidence>
<feature type="domain" description="Thyroglobulin type-1" evidence="7">
    <location>
        <begin position="102"/>
        <end position="172"/>
    </location>
</feature>
<sequence length="191" mass="20784">EPGLDLVHLVSTAEQVRLMRPKTPCEHHKERVQASGSREYPVAGAYVPQCDTDGQYIPLQNFTTSLCWCFNGQERAGTRTPPGAQPRDCVKPGKRVGFIAPKTPCEEQRDRAQASIQERYPVAGVFVPRCDAQGQFVSQQCHGSTGHCWCVDSSGQERAGSRTAPGASPVDCRKPGKKAASSRGRMTSAQK</sequence>
<dbReference type="Pfam" id="PF00086">
    <property type="entry name" value="Thyroglobulin_1"/>
    <property type="match status" value="2"/>
</dbReference>
<keyword evidence="9" id="KW-1185">Reference proteome</keyword>
<evidence type="ECO:0000256" key="6">
    <source>
        <dbReference type="SAM" id="MobiDB-lite"/>
    </source>
</evidence>
<comment type="caution">
    <text evidence="5">Lacks conserved residue(s) required for the propagation of feature annotation.</text>
</comment>
<dbReference type="GeneTree" id="ENSGT01120000272251"/>
<protein>
    <recommendedName>
        <fullName evidence="7">Thyroglobulin type-1 domain-containing protein</fullName>
    </recommendedName>
</protein>
<dbReference type="SMART" id="SM00211">
    <property type="entry name" value="TY"/>
    <property type="match status" value="2"/>
</dbReference>
<dbReference type="SUPFAM" id="SSF57610">
    <property type="entry name" value="Thyroglobulin type-1 domain"/>
    <property type="match status" value="2"/>
</dbReference>
<dbReference type="InterPro" id="IPR051950">
    <property type="entry name" value="Dev_reg/Prot_inhib"/>
</dbReference>
<evidence type="ECO:0000256" key="3">
    <source>
        <dbReference type="ARBA" id="ARBA00022737"/>
    </source>
</evidence>
<evidence type="ECO:0000259" key="7">
    <source>
        <dbReference type="PROSITE" id="PS51162"/>
    </source>
</evidence>
<feature type="disulfide bond" evidence="5">
    <location>
        <begin position="69"/>
        <end position="89"/>
    </location>
</feature>
<keyword evidence="4 5" id="KW-1015">Disulfide bond</keyword>
<organism evidence="8 9">
    <name type="scientific">Xiphophorus couchianus</name>
    <name type="common">Monterrey platyfish</name>
    <dbReference type="NCBI Taxonomy" id="32473"/>
    <lineage>
        <taxon>Eukaryota</taxon>
        <taxon>Metazoa</taxon>
        <taxon>Chordata</taxon>
        <taxon>Craniata</taxon>
        <taxon>Vertebrata</taxon>
        <taxon>Euteleostomi</taxon>
        <taxon>Actinopterygii</taxon>
        <taxon>Neopterygii</taxon>
        <taxon>Teleostei</taxon>
        <taxon>Neoteleostei</taxon>
        <taxon>Acanthomorphata</taxon>
        <taxon>Ovalentaria</taxon>
        <taxon>Atherinomorphae</taxon>
        <taxon>Cyprinodontiformes</taxon>
        <taxon>Poeciliidae</taxon>
        <taxon>Poeciliinae</taxon>
        <taxon>Xiphophorus</taxon>
    </lineage>
</organism>
<dbReference type="AlphaFoldDB" id="A0A3B5MHJ0"/>
<reference evidence="8" key="1">
    <citation type="submission" date="2025-08" db="UniProtKB">
        <authorList>
            <consortium name="Ensembl"/>
        </authorList>
    </citation>
    <scope>IDENTIFICATION</scope>
</reference>
<feature type="domain" description="Thyroglobulin type-1" evidence="7">
    <location>
        <begin position="22"/>
        <end position="89"/>
    </location>
</feature>
<dbReference type="CDD" id="cd00191">
    <property type="entry name" value="TY"/>
    <property type="match status" value="2"/>
</dbReference>
<proteinExistence type="predicted"/>
<comment type="subcellular location">
    <subcellularLocation>
        <location evidence="1">Secreted</location>
    </subcellularLocation>
</comment>
<dbReference type="PANTHER" id="PTHR12352">
    <property type="entry name" value="SECRETED MODULAR CALCIUM-BINDING PROTEIN"/>
    <property type="match status" value="1"/>
</dbReference>
<dbReference type="PANTHER" id="PTHR12352:SF3">
    <property type="entry name" value="NIDOGEN-2"/>
    <property type="match status" value="1"/>
</dbReference>
<evidence type="ECO:0000256" key="5">
    <source>
        <dbReference type="PROSITE-ProRule" id="PRU00500"/>
    </source>
</evidence>
<keyword evidence="2" id="KW-0964">Secreted</keyword>
<accession>A0A3B5MHJ0</accession>
<dbReference type="GO" id="GO:0007160">
    <property type="term" value="P:cell-matrix adhesion"/>
    <property type="evidence" value="ECO:0007669"/>
    <property type="project" value="TreeGrafter"/>
</dbReference>
<dbReference type="GO" id="GO:0005615">
    <property type="term" value="C:extracellular space"/>
    <property type="evidence" value="ECO:0007669"/>
    <property type="project" value="TreeGrafter"/>
</dbReference>
<feature type="disulfide bond" evidence="5">
    <location>
        <begin position="141"/>
        <end position="148"/>
    </location>
</feature>
<reference evidence="8" key="2">
    <citation type="submission" date="2025-09" db="UniProtKB">
        <authorList>
            <consortium name="Ensembl"/>
        </authorList>
    </citation>
    <scope>IDENTIFICATION</scope>
</reference>
<dbReference type="InterPro" id="IPR036857">
    <property type="entry name" value="Thyroglobulin_1_sf"/>
</dbReference>
<dbReference type="InterPro" id="IPR000716">
    <property type="entry name" value="Thyroglobulin_1"/>
</dbReference>
<evidence type="ECO:0000256" key="4">
    <source>
        <dbReference type="ARBA" id="ARBA00023157"/>
    </source>
</evidence>
<dbReference type="Gene3D" id="4.10.800.10">
    <property type="entry name" value="Thyroglobulin type-1"/>
    <property type="match status" value="2"/>
</dbReference>
<evidence type="ECO:0000313" key="8">
    <source>
        <dbReference type="Ensembl" id="ENSXCOP00000023222.1"/>
    </source>
</evidence>
<dbReference type="PROSITE" id="PS00484">
    <property type="entry name" value="THYROGLOBULIN_1_1"/>
    <property type="match status" value="1"/>
</dbReference>
<dbReference type="GO" id="GO:0005604">
    <property type="term" value="C:basement membrane"/>
    <property type="evidence" value="ECO:0007669"/>
    <property type="project" value="TreeGrafter"/>
</dbReference>